<comment type="caution">
    <text evidence="2">The sequence shown here is derived from an EMBL/GenBank/DDBJ whole genome shotgun (WGS) entry which is preliminary data.</text>
</comment>
<sequence>MVGRPCTLHALALLMAGLAIGFAHAGTADAAGPPGQAGIFVEVVAQGLMGGVTGLPELDDLTTVPGYPLTLRGVTPPSLYGKPLQITVTPPQKAEPPDPAEAPAEIPDNDCPVNVLFLGASEILPPTVIDVVADVDGSFEAEFTPETFGNHEVEVRDPAGGPTGEASFEVDDLSDLVEEPDCAKKDNADRHGIEAEAEKLTETTEAIIDAVAGKLDELPASPAKDEAKTKLAELQNAMKALRAQGASPEWVNGMGHLVTLQSVASEMRVATMGLSARLKGWHAVAKRANARASTVLAEVTRGNLLCDQLDVAINGLKAVDFFLGLLIQPGAYFVDWAKENVPTKLVSMIPAVKRTKSGTEAVETSWKGITTFAPMREDVAKGHFNTEFTVGLNKMAYALSAFMVSRMFERYCQTFQGPVTGKMTAEFRQYGNLYWTYTVEIKGEIILRYPKGAKGDAIALTGEIMGNAMSFRSWDNAIPVLFPELAHGTVLKMVRQDPMGLGDIKVLNETRLKDKKVLGQDIPNFNPLTTIIDQGGVMVRAGFTPNFFRVPVRGDLRGDTLRLEVQPAAVDFDDARTKVLVLMLPVLSMRITLQDYALPFKGAQFLMLRAMNDGPAEFTVQRSGTTMTIDRRFDRRKPGDDATGVYGLSIKACNPSC</sequence>
<keyword evidence="3" id="KW-1185">Reference proteome</keyword>
<feature type="signal peptide" evidence="1">
    <location>
        <begin position="1"/>
        <end position="25"/>
    </location>
</feature>
<dbReference type="Proteomes" id="UP001262410">
    <property type="component" value="Unassembled WGS sequence"/>
</dbReference>
<evidence type="ECO:0000256" key="1">
    <source>
        <dbReference type="SAM" id="SignalP"/>
    </source>
</evidence>
<reference evidence="2 3" key="1">
    <citation type="submission" date="2023-07" db="EMBL/GenBank/DDBJ databases">
        <title>Sorghum-associated microbial communities from plants grown in Nebraska, USA.</title>
        <authorList>
            <person name="Schachtman D."/>
        </authorList>
    </citation>
    <scope>NUCLEOTIDE SEQUENCE [LARGE SCALE GENOMIC DNA]</scope>
    <source>
        <strain evidence="2 3">584</strain>
    </source>
</reference>
<dbReference type="RefSeq" id="WP_309799777.1">
    <property type="nucleotide sequence ID" value="NZ_JAVDPW010000011.1"/>
</dbReference>
<evidence type="ECO:0000313" key="3">
    <source>
        <dbReference type="Proteomes" id="UP001262410"/>
    </source>
</evidence>
<protein>
    <submittedName>
        <fullName evidence="2">Uncharacterized protein</fullName>
    </submittedName>
</protein>
<organism evidence="2 3">
    <name type="scientific">Inquilinus ginsengisoli</name>
    <dbReference type="NCBI Taxonomy" id="363840"/>
    <lineage>
        <taxon>Bacteria</taxon>
        <taxon>Pseudomonadati</taxon>
        <taxon>Pseudomonadota</taxon>
        <taxon>Alphaproteobacteria</taxon>
        <taxon>Rhodospirillales</taxon>
        <taxon>Rhodospirillaceae</taxon>
        <taxon>Inquilinus</taxon>
    </lineage>
</organism>
<name>A0ABU1K002_9PROT</name>
<evidence type="ECO:0000313" key="2">
    <source>
        <dbReference type="EMBL" id="MDR6293104.1"/>
    </source>
</evidence>
<proteinExistence type="predicted"/>
<gene>
    <name evidence="2" type="ORF">E9232_005654</name>
</gene>
<dbReference type="EMBL" id="JAVDPW010000011">
    <property type="protein sequence ID" value="MDR6293104.1"/>
    <property type="molecule type" value="Genomic_DNA"/>
</dbReference>
<feature type="chain" id="PRO_5045449890" evidence="1">
    <location>
        <begin position="26"/>
        <end position="657"/>
    </location>
</feature>
<accession>A0ABU1K002</accession>
<keyword evidence="1" id="KW-0732">Signal</keyword>